<protein>
    <recommendedName>
        <fullName evidence="3">Immunity protein</fullName>
    </recommendedName>
</protein>
<dbReference type="EMBL" id="JALANJ010000055">
    <property type="protein sequence ID" value="MCY8123095.1"/>
    <property type="molecule type" value="Genomic_DNA"/>
</dbReference>
<dbReference type="AlphaFoldDB" id="A0A9Q4DUQ4"/>
<reference evidence="1" key="1">
    <citation type="submission" date="2022-02" db="EMBL/GenBank/DDBJ databases">
        <title>Crop Bioprotection Bacillus Genome Sequencing.</title>
        <authorList>
            <person name="Dunlap C."/>
        </authorList>
    </citation>
    <scope>NUCLEOTIDE SEQUENCE</scope>
    <source>
        <strain evidence="1">M18B4</strain>
    </source>
</reference>
<evidence type="ECO:0000313" key="2">
    <source>
        <dbReference type="Proteomes" id="UP001070352"/>
    </source>
</evidence>
<dbReference type="Proteomes" id="UP001070352">
    <property type="component" value="Unassembled WGS sequence"/>
</dbReference>
<accession>A0A9Q4DUQ4</accession>
<evidence type="ECO:0000313" key="1">
    <source>
        <dbReference type="EMBL" id="MCY8123095.1"/>
    </source>
</evidence>
<gene>
    <name evidence="1" type="ORF">MOC45_21375</name>
</gene>
<sequence length="208" mass="23040">MIWAIIVLLIIAAFFIIGDFGADKQKEIEKQNLEKIISAGNYPEDYRSYLTPDKNKKLTLVESENKFVIHQFNEIMAIEEKSIPFSKIIEAEIAIDDQSITKVSRGSQMAGAVIGGLAAGGIGALVGGLSSDRTESKYFRKIDLKLKLDDFSNPIAKIEFLPSKTDTGLQNTKGFKLDDQKVKEALSKVEIWQGIMEIAIRKGSKVAQ</sequence>
<proteinExistence type="predicted"/>
<organism evidence="1 2">
    <name type="scientific">Bacillus spizizenii</name>
    <name type="common">Bacillus subtilis subsp. spizizenii</name>
    <dbReference type="NCBI Taxonomy" id="96241"/>
    <lineage>
        <taxon>Bacteria</taxon>
        <taxon>Bacillati</taxon>
        <taxon>Bacillota</taxon>
        <taxon>Bacilli</taxon>
        <taxon>Bacillales</taxon>
        <taxon>Bacillaceae</taxon>
        <taxon>Bacillus</taxon>
    </lineage>
</organism>
<comment type="caution">
    <text evidence="1">The sequence shown here is derived from an EMBL/GenBank/DDBJ whole genome shotgun (WGS) entry which is preliminary data.</text>
</comment>
<name>A0A9Q4DUQ4_BACSC</name>
<evidence type="ECO:0008006" key="3">
    <source>
        <dbReference type="Google" id="ProtNLM"/>
    </source>
</evidence>